<dbReference type="Proteomes" id="UP001140453">
    <property type="component" value="Unassembled WGS sequence"/>
</dbReference>
<evidence type="ECO:0000256" key="1">
    <source>
        <dbReference type="SAM" id="Coils"/>
    </source>
</evidence>
<protein>
    <submittedName>
        <fullName evidence="3">Uncharacterized protein</fullName>
    </submittedName>
</protein>
<organism evidence="3 4">
    <name type="scientific">Gnomoniopsis smithogilvyi</name>
    <dbReference type="NCBI Taxonomy" id="1191159"/>
    <lineage>
        <taxon>Eukaryota</taxon>
        <taxon>Fungi</taxon>
        <taxon>Dikarya</taxon>
        <taxon>Ascomycota</taxon>
        <taxon>Pezizomycotina</taxon>
        <taxon>Sordariomycetes</taxon>
        <taxon>Sordariomycetidae</taxon>
        <taxon>Diaporthales</taxon>
        <taxon>Gnomoniaceae</taxon>
        <taxon>Gnomoniopsis</taxon>
    </lineage>
</organism>
<evidence type="ECO:0000256" key="2">
    <source>
        <dbReference type="SAM" id="MobiDB-lite"/>
    </source>
</evidence>
<dbReference type="Pfam" id="PF12511">
    <property type="entry name" value="DUF3716"/>
    <property type="match status" value="1"/>
</dbReference>
<proteinExistence type="predicted"/>
<dbReference type="EMBL" id="JAPEVB010000003">
    <property type="protein sequence ID" value="KAJ4391953.1"/>
    <property type="molecule type" value="Genomic_DNA"/>
</dbReference>
<dbReference type="OrthoDB" id="4800057at2759"/>
<sequence length="850" mass="95496">MSPPKNKGNRRLSLPHHPAPNGTNGAPPSSHSQTGYHVDPTTTPEEWERIEQQYWRDAKKAADLEDHSMGEKYRDKTAPIRARYAPLLEQRAQLKEELDRVKQLCDEVEDELTQIDMHFFEAKDIIEKRRIHQNSSAQEFFSHYKELARRHAAGLGKEGDEQRLHAAATDITNGSMVTTPVSDGNTADEPVGNGGAAIHSSGPASQLSSPLSQPPEDISDFTGAEIYTADGKFIDHVKKIKLDNRHVRNILQIPLKRPVVVRNGRKFNKETMDSIYETTDARAARWLSCMIQARGEEQDIACQSCQGRNGTWAGCVIVGGEDFPRCANCEWNRQGCVGSSYHRERIQDPDLQQTPQPSHINVGSAQASREGSAYGFTPVNSTSHTPASAPPKRTTLPSTKGGRKSLPSMAPAGGAYEDSGTEGNEVIDQSDPGPEIVKGSLHLEHDGKVYTAPEIMRGVPIERISPFHPYWDEKWEEVEPSIRAKLSEWEAKLAECLATQPKKRFLAQRQVNRGKTILEFLQKGPIHPYQLVGKKFISKALISYDTVFRLAQVIEELPKFGVDIPPVDWIRERLYELHIEEGEKFTLSRTVHDLYRDRKLQFLRNRAGFGNIGRPCGVKKGMTSKYPGGIRVKDPHLPPPPRNKRGPTQDVKTIAKKPRIDGDRVVTPGPFMKSETASPIGNIPLAEDPDLDDGYTSADSSSGDGITSIDWRVLEVMTERSRTSSKLTQYWHFVGDTEHPHFEHQFMDQSSKPPTWQVYGDSFFDLRLDEITKIQYSLPDCLKLVIHTHPVPGSQHRGRFIVQFKRLRTIKRFIKFLKNRTNLGVLPEEELSPKSIEAAWNDTSVPVEGI</sequence>
<name>A0A9W9CX96_9PEZI</name>
<reference evidence="3" key="1">
    <citation type="submission" date="2022-10" db="EMBL/GenBank/DDBJ databases">
        <title>Tapping the CABI collections for fungal endophytes: first genome assemblies for Collariella, Neodidymelliopsis, Ascochyta clinopodiicola, Didymella pomorum, Didymosphaeria variabile, Neocosmospora piperis and Neocucurbitaria cava.</title>
        <authorList>
            <person name="Hill R."/>
        </authorList>
    </citation>
    <scope>NUCLEOTIDE SEQUENCE</scope>
    <source>
        <strain evidence="3">IMI 355082</strain>
    </source>
</reference>
<evidence type="ECO:0000313" key="3">
    <source>
        <dbReference type="EMBL" id="KAJ4391953.1"/>
    </source>
</evidence>
<gene>
    <name evidence="3" type="ORF">N0V93_005573</name>
</gene>
<feature type="region of interest" description="Disordered" evidence="2">
    <location>
        <begin position="625"/>
        <end position="650"/>
    </location>
</feature>
<evidence type="ECO:0000313" key="4">
    <source>
        <dbReference type="Proteomes" id="UP001140453"/>
    </source>
</evidence>
<feature type="coiled-coil region" evidence="1">
    <location>
        <begin position="84"/>
        <end position="114"/>
    </location>
</feature>
<feature type="region of interest" description="Disordered" evidence="2">
    <location>
        <begin position="1"/>
        <end position="52"/>
    </location>
</feature>
<accession>A0A9W9CX96</accession>
<feature type="compositionally biased region" description="Polar residues" evidence="2">
    <location>
        <begin position="21"/>
        <end position="44"/>
    </location>
</feature>
<dbReference type="InterPro" id="IPR022190">
    <property type="entry name" value="DUF3716"/>
</dbReference>
<feature type="region of interest" description="Disordered" evidence="2">
    <location>
        <begin position="348"/>
        <end position="435"/>
    </location>
</feature>
<feature type="compositionally biased region" description="Low complexity" evidence="2">
    <location>
        <begin position="200"/>
        <end position="215"/>
    </location>
</feature>
<feature type="region of interest" description="Disordered" evidence="2">
    <location>
        <begin position="171"/>
        <end position="219"/>
    </location>
</feature>
<comment type="caution">
    <text evidence="3">The sequence shown here is derived from an EMBL/GenBank/DDBJ whole genome shotgun (WGS) entry which is preliminary data.</text>
</comment>
<feature type="compositionally biased region" description="Polar residues" evidence="2">
    <location>
        <begin position="171"/>
        <end position="185"/>
    </location>
</feature>
<keyword evidence="1" id="KW-0175">Coiled coil</keyword>
<feature type="compositionally biased region" description="Polar residues" evidence="2">
    <location>
        <begin position="350"/>
        <end position="369"/>
    </location>
</feature>
<keyword evidence="4" id="KW-1185">Reference proteome</keyword>
<dbReference type="AlphaFoldDB" id="A0A9W9CX96"/>
<feature type="region of interest" description="Disordered" evidence="2">
    <location>
        <begin position="662"/>
        <end position="682"/>
    </location>
</feature>